<reference evidence="3 4" key="1">
    <citation type="journal article" date="2015" name="Nature">
        <title>rRNA introns, odd ribosomes, and small enigmatic genomes across a large radiation of phyla.</title>
        <authorList>
            <person name="Brown C.T."/>
            <person name="Hug L.A."/>
            <person name="Thomas B.C."/>
            <person name="Sharon I."/>
            <person name="Castelle C.J."/>
            <person name="Singh A."/>
            <person name="Wilkins M.J."/>
            <person name="Williams K.H."/>
            <person name="Banfield J.F."/>
        </authorList>
    </citation>
    <scope>NUCLEOTIDE SEQUENCE [LARGE SCALE GENOMIC DNA]</scope>
</reference>
<evidence type="ECO:0000313" key="3">
    <source>
        <dbReference type="EMBL" id="KKU08443.1"/>
    </source>
</evidence>
<keyword evidence="2" id="KW-0732">Signal</keyword>
<proteinExistence type="predicted"/>
<evidence type="ECO:0000313" key="4">
    <source>
        <dbReference type="Proteomes" id="UP000034354"/>
    </source>
</evidence>
<feature type="compositionally biased region" description="Acidic residues" evidence="1">
    <location>
        <begin position="31"/>
        <end position="50"/>
    </location>
</feature>
<sequence length="226" mass="24702">MTATNTMSLWAVMLLGLALLGCPTDPNDTAPEGDADTDADADGDTDADADTDSEYAIMVLAGTTAAFNLYDEDEEPAPDCVDVFGCWITVPGPDTYDVYAKKENWIFVPQTIEVTEGMKKPVVDWTALPGLEGYAPNGVYRNQDMEEKKVTTTYGDPNDYYGYEHVFLALHGMDVPNKITIDLFEGDDEEWGLTVSGAITADLTTITYHLDFGDGDPVDEILTKIR</sequence>
<comment type="caution">
    <text evidence="3">The sequence shown here is derived from an EMBL/GenBank/DDBJ whole genome shotgun (WGS) entry which is preliminary data.</text>
</comment>
<dbReference type="AlphaFoldDB" id="A0A0G1PSJ4"/>
<dbReference type="EMBL" id="LCKW01000017">
    <property type="protein sequence ID" value="KKU08443.1"/>
    <property type="molecule type" value="Genomic_DNA"/>
</dbReference>
<feature type="chain" id="PRO_5002539015" description="Lipoprotein" evidence="2">
    <location>
        <begin position="27"/>
        <end position="226"/>
    </location>
</feature>
<feature type="region of interest" description="Disordered" evidence="1">
    <location>
        <begin position="25"/>
        <end position="50"/>
    </location>
</feature>
<dbReference type="Proteomes" id="UP000034354">
    <property type="component" value="Unassembled WGS sequence"/>
</dbReference>
<feature type="signal peptide" evidence="2">
    <location>
        <begin position="1"/>
        <end position="26"/>
    </location>
</feature>
<name>A0A0G1PSJ4_9BACT</name>
<organism evidence="3 4">
    <name type="scientific">Candidatus Uhrbacteria bacterium GW2011_GWE2_45_35</name>
    <dbReference type="NCBI Taxonomy" id="1618993"/>
    <lineage>
        <taxon>Bacteria</taxon>
        <taxon>Candidatus Uhriibacteriota</taxon>
    </lineage>
</organism>
<accession>A0A0G1PSJ4</accession>
<dbReference type="PATRIC" id="fig|1618993.3.peg.416"/>
<gene>
    <name evidence="3" type="ORF">UX09_C0017G0001</name>
</gene>
<evidence type="ECO:0000256" key="2">
    <source>
        <dbReference type="SAM" id="SignalP"/>
    </source>
</evidence>
<protein>
    <recommendedName>
        <fullName evidence="5">Lipoprotein</fullName>
    </recommendedName>
</protein>
<evidence type="ECO:0008006" key="5">
    <source>
        <dbReference type="Google" id="ProtNLM"/>
    </source>
</evidence>
<evidence type="ECO:0000256" key="1">
    <source>
        <dbReference type="SAM" id="MobiDB-lite"/>
    </source>
</evidence>